<dbReference type="Pfam" id="PF01169">
    <property type="entry name" value="GDT1"/>
    <property type="match status" value="2"/>
</dbReference>
<reference evidence="7 8" key="1">
    <citation type="submission" date="2019-08" db="EMBL/GenBank/DDBJ databases">
        <title>In-depth cultivation of the pig gut microbiome towards novel bacterial diversity and tailored functional studies.</title>
        <authorList>
            <person name="Wylensek D."/>
            <person name="Hitch T.C.A."/>
            <person name="Clavel T."/>
        </authorList>
    </citation>
    <scope>NUCLEOTIDE SEQUENCE [LARGE SCALE GENOMIC DNA]</scope>
    <source>
        <strain evidence="7 8">Med78-601-WT-4W-RMD-3</strain>
    </source>
</reference>
<comment type="subcellular location">
    <subcellularLocation>
        <location evidence="1 6">Membrane</location>
        <topology evidence="1 6">Multi-pass membrane protein</topology>
    </subcellularLocation>
</comment>
<gene>
    <name evidence="7" type="ORF">FYJ27_11810</name>
</gene>
<evidence type="ECO:0000256" key="1">
    <source>
        <dbReference type="ARBA" id="ARBA00004141"/>
    </source>
</evidence>
<keyword evidence="5 6" id="KW-0472">Membrane</keyword>
<dbReference type="PANTHER" id="PTHR12608:SF1">
    <property type="entry name" value="TRANSMEMBRANE PROTEIN 165"/>
    <property type="match status" value="1"/>
</dbReference>
<sequence length="372" mass="42029">MLTELLRSFFLIFAAEMGDKTQIIAMTFATQYKVREVLLGVLLGVFLNHGMAIILGRYLSKLIPLDLVQIIAGALFVIFGILALRSEEDEENHFDKKSFGPIITVALAFFVGELGDKTQLTAMTLAAEGNYTIFILFGTTLGMIATSGLGIFVGSKIGEKIPDILIKVISSLVFLTFGTLKLFQMLPQRYLTYTNIIIYFIVISIIVFVLVRKLLCLRRIGQKSVMKEVAATLYIQTQELKEAVDNICLGEKICGSCIGGKCIIGLTKNILDEARRKENYYLDGEIDFYKLKNKNFNIDKAIDALCLIIEDYNKYGIEPDEKFVVNEARKGVELIIFDKYIPFNKDVHDYLENIENENKDIGYIIKKRVFSH</sequence>
<feature type="transmembrane region" description="Helical" evidence="6">
    <location>
        <begin position="131"/>
        <end position="152"/>
    </location>
</feature>
<feature type="transmembrane region" description="Helical" evidence="6">
    <location>
        <begin position="98"/>
        <end position="115"/>
    </location>
</feature>
<dbReference type="GO" id="GO:0046873">
    <property type="term" value="F:metal ion transmembrane transporter activity"/>
    <property type="evidence" value="ECO:0007669"/>
    <property type="project" value="InterPro"/>
</dbReference>
<feature type="transmembrane region" description="Helical" evidence="6">
    <location>
        <begin position="67"/>
        <end position="86"/>
    </location>
</feature>
<dbReference type="RefSeq" id="WP_154485056.1">
    <property type="nucleotide sequence ID" value="NZ_VULR01000024.1"/>
</dbReference>
<organism evidence="7 8">
    <name type="scientific">Anaerosalibacter bizertensis</name>
    <dbReference type="NCBI Taxonomy" id="932217"/>
    <lineage>
        <taxon>Bacteria</taxon>
        <taxon>Bacillati</taxon>
        <taxon>Bacillota</taxon>
        <taxon>Tissierellia</taxon>
        <taxon>Tissierellales</taxon>
        <taxon>Sporanaerobacteraceae</taxon>
        <taxon>Anaerosalibacter</taxon>
    </lineage>
</organism>
<name>A0A844FKH5_9FIRM</name>
<evidence type="ECO:0000256" key="3">
    <source>
        <dbReference type="ARBA" id="ARBA00022692"/>
    </source>
</evidence>
<evidence type="ECO:0000313" key="8">
    <source>
        <dbReference type="Proteomes" id="UP000462760"/>
    </source>
</evidence>
<dbReference type="OrthoDB" id="9801356at2"/>
<dbReference type="PANTHER" id="PTHR12608">
    <property type="entry name" value="TRANSMEMBRANE PROTEIN HTP-1 RELATED"/>
    <property type="match status" value="1"/>
</dbReference>
<feature type="transmembrane region" description="Helical" evidence="6">
    <location>
        <begin position="37"/>
        <end position="55"/>
    </location>
</feature>
<accession>A0A844FKH5</accession>
<comment type="similarity">
    <text evidence="2 6">Belongs to the GDT1 family.</text>
</comment>
<evidence type="ECO:0000256" key="5">
    <source>
        <dbReference type="ARBA" id="ARBA00023136"/>
    </source>
</evidence>
<evidence type="ECO:0000256" key="4">
    <source>
        <dbReference type="ARBA" id="ARBA00022989"/>
    </source>
</evidence>
<evidence type="ECO:0000256" key="6">
    <source>
        <dbReference type="RuleBase" id="RU365102"/>
    </source>
</evidence>
<protein>
    <recommendedName>
        <fullName evidence="6">GDT1 family protein</fullName>
    </recommendedName>
</protein>
<comment type="caution">
    <text evidence="7">The sequence shown here is derived from an EMBL/GenBank/DDBJ whole genome shotgun (WGS) entry which is preliminary data.</text>
</comment>
<dbReference type="GO" id="GO:0016020">
    <property type="term" value="C:membrane"/>
    <property type="evidence" value="ECO:0007669"/>
    <property type="project" value="UniProtKB-SubCell"/>
</dbReference>
<dbReference type="EMBL" id="VULR01000024">
    <property type="protein sequence ID" value="MSS44386.1"/>
    <property type="molecule type" value="Genomic_DNA"/>
</dbReference>
<dbReference type="Proteomes" id="UP000462760">
    <property type="component" value="Unassembled WGS sequence"/>
</dbReference>
<dbReference type="InterPro" id="IPR001727">
    <property type="entry name" value="GDT1-like"/>
</dbReference>
<keyword evidence="4 6" id="KW-1133">Transmembrane helix</keyword>
<evidence type="ECO:0000256" key="2">
    <source>
        <dbReference type="ARBA" id="ARBA00009190"/>
    </source>
</evidence>
<dbReference type="AlphaFoldDB" id="A0A844FKH5"/>
<evidence type="ECO:0000313" key="7">
    <source>
        <dbReference type="EMBL" id="MSS44386.1"/>
    </source>
</evidence>
<feature type="transmembrane region" description="Helical" evidence="6">
    <location>
        <begin position="164"/>
        <end position="184"/>
    </location>
</feature>
<proteinExistence type="inferred from homology"/>
<feature type="transmembrane region" description="Helical" evidence="6">
    <location>
        <begin position="190"/>
        <end position="211"/>
    </location>
</feature>
<keyword evidence="3 6" id="KW-0812">Transmembrane</keyword>